<evidence type="ECO:0000313" key="2">
    <source>
        <dbReference type="Proteomes" id="UP000176221"/>
    </source>
</evidence>
<comment type="caution">
    <text evidence="1">The sequence shown here is derived from an EMBL/GenBank/DDBJ whole genome shotgun (WGS) entry which is preliminary data.</text>
</comment>
<dbReference type="EMBL" id="MHRX01000041">
    <property type="protein sequence ID" value="OHA32570.1"/>
    <property type="molecule type" value="Genomic_DNA"/>
</dbReference>
<evidence type="ECO:0000313" key="1">
    <source>
        <dbReference type="EMBL" id="OHA32570.1"/>
    </source>
</evidence>
<name>A0A1G2N915_9BACT</name>
<dbReference type="STRING" id="1802319.A2928_03515"/>
<proteinExistence type="predicted"/>
<protein>
    <submittedName>
        <fullName evidence="1">Uncharacterized protein</fullName>
    </submittedName>
</protein>
<accession>A0A1G2N915</accession>
<gene>
    <name evidence="1" type="ORF">A2928_03515</name>
</gene>
<organism evidence="1 2">
    <name type="scientific">Candidatus Taylorbacteria bacterium RIFCSPLOWO2_01_FULL_45_15b</name>
    <dbReference type="NCBI Taxonomy" id="1802319"/>
    <lineage>
        <taxon>Bacteria</taxon>
        <taxon>Candidatus Tayloriibacteriota</taxon>
    </lineage>
</organism>
<dbReference type="Proteomes" id="UP000176221">
    <property type="component" value="Unassembled WGS sequence"/>
</dbReference>
<reference evidence="1 2" key="1">
    <citation type="journal article" date="2016" name="Nat. Commun.">
        <title>Thousands of microbial genomes shed light on interconnected biogeochemical processes in an aquifer system.</title>
        <authorList>
            <person name="Anantharaman K."/>
            <person name="Brown C.T."/>
            <person name="Hug L.A."/>
            <person name="Sharon I."/>
            <person name="Castelle C.J."/>
            <person name="Probst A.J."/>
            <person name="Thomas B.C."/>
            <person name="Singh A."/>
            <person name="Wilkins M.J."/>
            <person name="Karaoz U."/>
            <person name="Brodie E.L."/>
            <person name="Williams K.H."/>
            <person name="Hubbard S.S."/>
            <person name="Banfield J.F."/>
        </authorList>
    </citation>
    <scope>NUCLEOTIDE SEQUENCE [LARGE SCALE GENOMIC DNA]</scope>
</reference>
<dbReference type="AlphaFoldDB" id="A0A1G2N915"/>
<sequence>MKKKVKRRSPIPKDLPESHKKVIRAVRRMSAKRGFKDLIKSGIYLPDGSLAPEYGGPPRVK</sequence>